<proteinExistence type="inferred from homology"/>
<evidence type="ECO:0000256" key="9">
    <source>
        <dbReference type="NCBIfam" id="TIGR00362"/>
    </source>
</evidence>
<dbReference type="Gene3D" id="3.30.300.180">
    <property type="match status" value="1"/>
</dbReference>
<dbReference type="FunFam" id="1.10.8.60:FF:000003">
    <property type="entry name" value="Chromosomal replication initiator protein DnaA"/>
    <property type="match status" value="1"/>
</dbReference>
<dbReference type="Gene3D" id="1.10.8.60">
    <property type="match status" value="1"/>
</dbReference>
<protein>
    <recommendedName>
        <fullName evidence="8 9">Chromosomal replication initiator protein DnaA</fullName>
    </recommendedName>
</protein>
<evidence type="ECO:0000313" key="16">
    <source>
        <dbReference type="Proteomes" id="UP000451565"/>
    </source>
</evidence>
<evidence type="ECO:0000313" key="15">
    <source>
        <dbReference type="EMBL" id="MQR01085.1"/>
    </source>
</evidence>
<keyword evidence="7 8" id="KW-0238">DNA-binding</keyword>
<dbReference type="InterPro" id="IPR038454">
    <property type="entry name" value="DnaA_N_sf"/>
</dbReference>
<feature type="binding site" evidence="8">
    <location>
        <position position="192"/>
    </location>
    <ligand>
        <name>ATP</name>
        <dbReference type="ChEBI" id="CHEBI:30616"/>
    </ligand>
</feature>
<dbReference type="PROSITE" id="PS01008">
    <property type="entry name" value="DNAA"/>
    <property type="match status" value="1"/>
</dbReference>
<dbReference type="GO" id="GO:0006275">
    <property type="term" value="P:regulation of DNA replication"/>
    <property type="evidence" value="ECO:0007669"/>
    <property type="project" value="UniProtKB-UniRule"/>
</dbReference>
<dbReference type="InterPro" id="IPR013159">
    <property type="entry name" value="DnaA_C"/>
</dbReference>
<evidence type="ECO:0000256" key="3">
    <source>
        <dbReference type="ARBA" id="ARBA00022705"/>
    </source>
</evidence>
<dbReference type="PRINTS" id="PR00051">
    <property type="entry name" value="DNAA"/>
</dbReference>
<evidence type="ECO:0000259" key="14">
    <source>
        <dbReference type="SMART" id="SM00760"/>
    </source>
</evidence>
<dbReference type="GO" id="GO:0003688">
    <property type="term" value="F:DNA replication origin binding"/>
    <property type="evidence" value="ECO:0007669"/>
    <property type="project" value="UniProtKB-UniRule"/>
</dbReference>
<comment type="function">
    <text evidence="8 10">Plays an essential role in the initiation and regulation of chromosomal replication. ATP-DnaA binds to the origin of replication (oriC) to initiate formation of the DNA replication initiation complex once per cell cycle. Binds the DnaA box (a 9 base pair repeat at the origin) and separates the double-stranded (ds)DNA. Forms a right-handed helical filament on oriC DNA; dsDNA binds to the exterior of the filament while single-stranded (ss)DNA is stabiized in the filament's interior. The ATP-DnaA-oriC complex binds and stabilizes one strand of the AT-rich DNA unwinding element (DUE), permitting loading of DNA polymerase. After initiation quickly degrades to an ADP-DnaA complex that is not apt for DNA replication. Binds acidic phospholipids.</text>
</comment>
<dbReference type="Pfam" id="PF00308">
    <property type="entry name" value="Bac_DnaA"/>
    <property type="match status" value="1"/>
</dbReference>
<feature type="binding site" evidence="8">
    <location>
        <position position="191"/>
    </location>
    <ligand>
        <name>ATP</name>
        <dbReference type="ChEBI" id="CHEBI:30616"/>
    </ligand>
</feature>
<keyword evidence="2 8" id="KW-0963">Cytoplasm</keyword>
<dbReference type="EMBL" id="WINI01000004">
    <property type="protein sequence ID" value="MQR01085.1"/>
    <property type="molecule type" value="Genomic_DNA"/>
</dbReference>
<dbReference type="GO" id="GO:0005886">
    <property type="term" value="C:plasma membrane"/>
    <property type="evidence" value="ECO:0007669"/>
    <property type="project" value="TreeGrafter"/>
</dbReference>
<dbReference type="GO" id="GO:0006270">
    <property type="term" value="P:DNA replication initiation"/>
    <property type="evidence" value="ECO:0007669"/>
    <property type="project" value="UniProtKB-UniRule"/>
</dbReference>
<comment type="similarity">
    <text evidence="1 8 11">Belongs to the DnaA family.</text>
</comment>
<comment type="caution">
    <text evidence="8">Lacks conserved residue(s) required for the propagation of feature annotation.</text>
</comment>
<feature type="binding site" evidence="8">
    <location>
        <position position="188"/>
    </location>
    <ligand>
        <name>ATP</name>
        <dbReference type="ChEBI" id="CHEBI:30616"/>
    </ligand>
</feature>
<dbReference type="InterPro" id="IPR010921">
    <property type="entry name" value="Trp_repressor/repl_initiator"/>
</dbReference>
<keyword evidence="3 8" id="KW-0235">DNA replication</keyword>
<dbReference type="GO" id="GO:0005737">
    <property type="term" value="C:cytoplasm"/>
    <property type="evidence" value="ECO:0007669"/>
    <property type="project" value="UniProtKB-SubCell"/>
</dbReference>
<comment type="caution">
    <text evidence="15">The sequence shown here is derived from an EMBL/GenBank/DDBJ whole genome shotgun (WGS) entry which is preliminary data.</text>
</comment>
<reference evidence="15 16" key="1">
    <citation type="submission" date="2019-10" db="EMBL/GenBank/DDBJ databases">
        <title>Glaciimonas soli sp. nov., a psychrophilic bacterium isolated from the forest soil of a high elevation mountain in Taiwan.</title>
        <authorList>
            <person name="Wang L.-T."/>
            <person name="Shieh W.Y."/>
        </authorList>
    </citation>
    <scope>NUCLEOTIDE SEQUENCE [LARGE SCALE GENOMIC DNA]</scope>
    <source>
        <strain evidence="15 16">GS1</strain>
    </source>
</reference>
<dbReference type="AlphaFoldDB" id="A0A843YNN3"/>
<keyword evidence="5 8" id="KW-0067">ATP-binding</keyword>
<dbReference type="SUPFAM" id="SSF52540">
    <property type="entry name" value="P-loop containing nucleoside triphosphate hydrolases"/>
    <property type="match status" value="1"/>
</dbReference>
<dbReference type="GO" id="GO:0005524">
    <property type="term" value="F:ATP binding"/>
    <property type="evidence" value="ECO:0007669"/>
    <property type="project" value="UniProtKB-UniRule"/>
</dbReference>
<dbReference type="PANTHER" id="PTHR30050:SF2">
    <property type="entry name" value="CHROMOSOMAL REPLICATION INITIATOR PROTEIN DNAA"/>
    <property type="match status" value="1"/>
</dbReference>
<dbReference type="NCBIfam" id="TIGR00362">
    <property type="entry name" value="DnaA"/>
    <property type="match status" value="1"/>
</dbReference>
<evidence type="ECO:0000256" key="2">
    <source>
        <dbReference type="ARBA" id="ARBA00022490"/>
    </source>
</evidence>
<evidence type="ECO:0000256" key="6">
    <source>
        <dbReference type="ARBA" id="ARBA00023121"/>
    </source>
</evidence>
<sequence length="480" mass="53819">MDNFWQSCSAQLEQELTPQQFSAWIKPLVPLDYDDGRLRVAAPNRFKLDWVKTQFASRITSLACQYWEQPTEVLFVLDPRTNVARKPTSAAMPVTSDDDSNGSYGGSAQAGISNEQNSYPGNFERAPEVQAESTAVTARRDQSKINTALSFDSFVTGKANQLARAAAIQVANNPGVSYNPLFLYGGVGLGKTHLIHAIGNQLLLDNPASKIRYIHAEQYVRDVVTAYQRKGFDDFKRYYHSLDLLLIDDIQFFGGKSRTQEEFFYAFEALIAAKKQIIITSDTYPKEITGMDDRLISRFDSGLTVAIEPPELEMRVAILLKKAASEGVTFSDDVAFFVAKHLRSNVRELEGALRKILAYSRFHGKDITIDVVKDALKDLLSVQNRQISVDNIQKTVADFFNIKIADMYSKKRPANIARPRQIAMYLAKELTQKSLPEIGEMFGGRDHTTVLHAVRKIAGDRAKNPECNHELHVLEQTLKG</sequence>
<evidence type="ECO:0000256" key="4">
    <source>
        <dbReference type="ARBA" id="ARBA00022741"/>
    </source>
</evidence>
<feature type="region of interest" description="Domain I, interacts with DnaA modulators" evidence="8">
    <location>
        <begin position="1"/>
        <end position="127"/>
    </location>
</feature>
<evidence type="ECO:0000256" key="5">
    <source>
        <dbReference type="ARBA" id="ARBA00022840"/>
    </source>
</evidence>
<dbReference type="InterPro" id="IPR018312">
    <property type="entry name" value="Chromosome_initiator_DnaA_CS"/>
</dbReference>
<feature type="region of interest" description="Domain III, AAA+ region" evidence="8">
    <location>
        <begin position="144"/>
        <end position="360"/>
    </location>
</feature>
<evidence type="ECO:0000256" key="10">
    <source>
        <dbReference type="RuleBase" id="RU000577"/>
    </source>
</evidence>
<dbReference type="HAMAP" id="MF_00377">
    <property type="entry name" value="DnaA_bact"/>
    <property type="match status" value="1"/>
</dbReference>
<dbReference type="SMART" id="SM00760">
    <property type="entry name" value="Bac_DnaA_C"/>
    <property type="match status" value="1"/>
</dbReference>
<evidence type="ECO:0000256" key="11">
    <source>
        <dbReference type="RuleBase" id="RU004227"/>
    </source>
</evidence>
<dbReference type="SMART" id="SM00382">
    <property type="entry name" value="AAA"/>
    <property type="match status" value="1"/>
</dbReference>
<dbReference type="InterPro" id="IPR001957">
    <property type="entry name" value="Chromosome_initiator_DnaA"/>
</dbReference>
<feature type="region of interest" description="Disordered" evidence="12">
    <location>
        <begin position="86"/>
        <end position="111"/>
    </location>
</feature>
<dbReference type="RefSeq" id="WP_153234679.1">
    <property type="nucleotide sequence ID" value="NZ_WINI01000004.1"/>
</dbReference>
<dbReference type="Proteomes" id="UP000451565">
    <property type="component" value="Unassembled WGS sequence"/>
</dbReference>
<dbReference type="Gene3D" id="3.40.50.300">
    <property type="entry name" value="P-loop containing nucleotide triphosphate hydrolases"/>
    <property type="match status" value="1"/>
</dbReference>
<accession>A0A843YNN3</accession>
<gene>
    <name evidence="8 15" type="primary">dnaA</name>
    <name evidence="15" type="ORF">GEV47_10365</name>
</gene>
<dbReference type="Gene3D" id="1.10.1750.10">
    <property type="match status" value="1"/>
</dbReference>
<dbReference type="InterPro" id="IPR020591">
    <property type="entry name" value="Chromosome_initiator_DnaA-like"/>
</dbReference>
<dbReference type="SUPFAM" id="SSF48295">
    <property type="entry name" value="TrpR-like"/>
    <property type="match status" value="1"/>
</dbReference>
<evidence type="ECO:0000256" key="8">
    <source>
        <dbReference type="HAMAP-Rule" id="MF_00377"/>
    </source>
</evidence>
<evidence type="ECO:0000256" key="12">
    <source>
        <dbReference type="SAM" id="MobiDB-lite"/>
    </source>
</evidence>
<dbReference type="Pfam" id="PF11638">
    <property type="entry name" value="DnaA_N"/>
    <property type="match status" value="1"/>
</dbReference>
<dbReference type="PANTHER" id="PTHR30050">
    <property type="entry name" value="CHROMOSOMAL REPLICATION INITIATOR PROTEIN DNAA"/>
    <property type="match status" value="1"/>
</dbReference>
<evidence type="ECO:0000256" key="7">
    <source>
        <dbReference type="ARBA" id="ARBA00023125"/>
    </source>
</evidence>
<keyword evidence="6 8" id="KW-0446">Lipid-binding</keyword>
<name>A0A843YNN3_9BURK</name>
<dbReference type="CDD" id="cd00009">
    <property type="entry name" value="AAA"/>
    <property type="match status" value="1"/>
</dbReference>
<dbReference type="InterPro" id="IPR027417">
    <property type="entry name" value="P-loop_NTPase"/>
</dbReference>
<keyword evidence="4 8" id="KW-0547">Nucleotide-binding</keyword>
<feature type="domain" description="AAA+ ATPase" evidence="13">
    <location>
        <begin position="177"/>
        <end position="308"/>
    </location>
</feature>
<keyword evidence="16" id="KW-1185">Reference proteome</keyword>
<dbReference type="InterPro" id="IPR003593">
    <property type="entry name" value="AAA+_ATPase"/>
</dbReference>
<feature type="binding site" evidence="8">
    <location>
        <position position="190"/>
    </location>
    <ligand>
        <name>ATP</name>
        <dbReference type="ChEBI" id="CHEBI:30616"/>
    </ligand>
</feature>
<comment type="subcellular location">
    <subcellularLocation>
        <location evidence="8">Cytoplasm</location>
    </subcellularLocation>
</comment>
<comment type="subunit">
    <text evidence="8">Oligomerizes as a right-handed, spiral filament on DNA at oriC.</text>
</comment>
<feature type="domain" description="Chromosomal replication initiator DnaA C-terminal" evidence="14">
    <location>
        <begin position="388"/>
        <end position="457"/>
    </location>
</feature>
<organism evidence="15 16">
    <name type="scientific">Glaciimonas soli</name>
    <dbReference type="NCBI Taxonomy" id="2590999"/>
    <lineage>
        <taxon>Bacteria</taxon>
        <taxon>Pseudomonadati</taxon>
        <taxon>Pseudomonadota</taxon>
        <taxon>Betaproteobacteria</taxon>
        <taxon>Burkholderiales</taxon>
        <taxon>Oxalobacteraceae</taxon>
        <taxon>Glaciimonas</taxon>
    </lineage>
</organism>
<dbReference type="OrthoDB" id="9807019at2"/>
<feature type="region of interest" description="Domain IV, binds dsDNA" evidence="8">
    <location>
        <begin position="361"/>
        <end position="480"/>
    </location>
</feature>
<dbReference type="FunFam" id="3.40.50.300:FF:000668">
    <property type="entry name" value="Chromosomal replication initiator protein DnaA"/>
    <property type="match status" value="1"/>
</dbReference>
<dbReference type="Pfam" id="PF08299">
    <property type="entry name" value="Bac_DnaA_C"/>
    <property type="match status" value="1"/>
</dbReference>
<dbReference type="GO" id="GO:0008289">
    <property type="term" value="F:lipid binding"/>
    <property type="evidence" value="ECO:0007669"/>
    <property type="project" value="UniProtKB-KW"/>
</dbReference>
<dbReference type="CDD" id="cd06571">
    <property type="entry name" value="Bac_DnaA_C"/>
    <property type="match status" value="1"/>
</dbReference>
<evidence type="ECO:0000256" key="1">
    <source>
        <dbReference type="ARBA" id="ARBA00006583"/>
    </source>
</evidence>
<evidence type="ECO:0000259" key="13">
    <source>
        <dbReference type="SMART" id="SM00382"/>
    </source>
</evidence>
<dbReference type="InterPro" id="IPR013317">
    <property type="entry name" value="DnaA_dom"/>
</dbReference>
<comment type="domain">
    <text evidence="8">Domain I is involved in oligomerization and binding regulators, domain II is flexibile and of varying length in different bacteria, domain III forms the AAA+ region, while domain IV binds dsDNA.</text>
</comment>
<dbReference type="InterPro" id="IPR024633">
    <property type="entry name" value="DnaA_N_dom"/>
</dbReference>